<evidence type="ECO:0000256" key="3">
    <source>
        <dbReference type="ARBA" id="ARBA00035643"/>
    </source>
</evidence>
<sequence>MPAPNIEIGEYLYCIIRSSTPLTFQSRSIGGQDVQVHALVYKDLAAVVSSSPVVEYDSTRRNMLAHTTVLEEVMNTHTILPVRFGIVAPDAEAVVEQMLKRRYDELDQLMHKMDGCVELGLKAFWYEEVVYREIVEASPAIRQLRDSLVGKSPEETYYQRIKLGELVESAMKRKREEDAHYILQRIESLVLETRNNMVITERMVLNSAFLVRKEHETEVDRVVQELDQEMGKRMMFKYVGSAPPYNFVNIVVRWDS</sequence>
<dbReference type="PANTHER" id="PTHR36852">
    <property type="entry name" value="PROTEIN GVPL 2"/>
    <property type="match status" value="1"/>
</dbReference>
<dbReference type="RefSeq" id="WP_135479287.1">
    <property type="nucleotide sequence ID" value="NZ_SIJK02000027.1"/>
</dbReference>
<comment type="subcellular location">
    <subcellularLocation>
        <location evidence="2">Gas vesicle</location>
    </subcellularLocation>
</comment>
<name>A0ABS4DC91_9CHLR</name>
<evidence type="ECO:0000313" key="4">
    <source>
        <dbReference type="EMBL" id="MBP1467059.1"/>
    </source>
</evidence>
<gene>
    <name evidence="4" type="ORF">EYB53_015195</name>
</gene>
<evidence type="ECO:0000256" key="2">
    <source>
        <dbReference type="ARBA" id="ARBA00035108"/>
    </source>
</evidence>
<comment type="similarity">
    <text evidence="3">Belongs to the gas vesicle GvpF/GvpL family.</text>
</comment>
<proteinExistence type="inferred from homology"/>
<dbReference type="InterPro" id="IPR009430">
    <property type="entry name" value="GvpL/GvpF"/>
</dbReference>
<dbReference type="PANTHER" id="PTHR36852:SF1">
    <property type="entry name" value="PROTEIN GVPL 2"/>
    <property type="match status" value="1"/>
</dbReference>
<accession>A0ABS4DC91</accession>
<evidence type="ECO:0000313" key="5">
    <source>
        <dbReference type="Proteomes" id="UP001193081"/>
    </source>
</evidence>
<evidence type="ECO:0000256" key="1">
    <source>
        <dbReference type="ARBA" id="ARBA00022987"/>
    </source>
</evidence>
<reference evidence="4 5" key="1">
    <citation type="submission" date="2021-03" db="EMBL/GenBank/DDBJ databases">
        <authorList>
            <person name="Grouzdev D.S."/>
        </authorList>
    </citation>
    <scope>NUCLEOTIDE SEQUENCE [LARGE SCALE GENOMIC DNA]</scope>
    <source>
        <strain evidence="4 5">M50-1</strain>
    </source>
</reference>
<dbReference type="Pfam" id="PF06386">
    <property type="entry name" value="GvpL_GvpF"/>
    <property type="match status" value="1"/>
</dbReference>
<protein>
    <submittedName>
        <fullName evidence="4">GvpL/GvpF family gas vesicle protein</fullName>
    </submittedName>
</protein>
<comment type="caution">
    <text evidence="4">The sequence shown here is derived from an EMBL/GenBank/DDBJ whole genome shotgun (WGS) entry which is preliminary data.</text>
</comment>
<organism evidence="4 5">
    <name type="scientific">Candidatus Chloroploca mongolica</name>
    <dbReference type="NCBI Taxonomy" id="2528176"/>
    <lineage>
        <taxon>Bacteria</taxon>
        <taxon>Bacillati</taxon>
        <taxon>Chloroflexota</taxon>
        <taxon>Chloroflexia</taxon>
        <taxon>Chloroflexales</taxon>
        <taxon>Chloroflexineae</taxon>
        <taxon>Oscillochloridaceae</taxon>
        <taxon>Candidatus Chloroploca</taxon>
    </lineage>
</organism>
<keyword evidence="5" id="KW-1185">Reference proteome</keyword>
<dbReference type="Proteomes" id="UP001193081">
    <property type="component" value="Unassembled WGS sequence"/>
</dbReference>
<keyword evidence="1" id="KW-0304">Gas vesicle</keyword>
<dbReference type="EMBL" id="SIJK02000027">
    <property type="protein sequence ID" value="MBP1467059.1"/>
    <property type="molecule type" value="Genomic_DNA"/>
</dbReference>